<dbReference type="InterPro" id="IPR006176">
    <property type="entry name" value="3-OHacyl-CoA_DH_NAD-bd"/>
</dbReference>
<feature type="domain" description="3-hydroxyacyl-CoA dehydrogenase NAD binding" evidence="10">
    <location>
        <begin position="7"/>
        <end position="204"/>
    </location>
</feature>
<sequence>MAYQIKKAAVLGSGVMGSGIAAHLANIGIPVLLLDIVPRELSEEEQAKGLSLENPQVRNRIAATSIQKLLKQKPAPLTSKKNLQLITPGNLEDDLEKLKDVDWIIEVIVENLEVKKSLYEKIDAVRTPGTIVSSNTSGISINAMAEDRSEDFGRHFLGTHFFNPPRYLKLLEIIPADTTAPEVLQFMTSFGEDRLGKGVVIAKDTPNFIANRIGTYGLLVTLREMQNRGYSIGEVDSVTGPLIGRPKSATFRTLDVVGLDTFMHVAKNVYDQTSGEEQKVFETPEFMKRMIEKGWIGAKSGQGFFLKKDKEILELDPETLEYRPAGDLKTPSQEMAKQQKGLAAKTKTLVYANDRTGELLWSILSPTLLYSAQLTGEIADNIVAIDNAMKWGFGWEQGPFETWDAIGVRKSVEKMQQEGLQIPAFVQSLLDSGNESFYKEENGDLYFFNGTDYQPVPVNEKAIDLKRYKKKNGVLKSNSGASLIDLGDGILLLEFHSRSNAIGLDIMQMINYAIDEVEKNYKGLVIGNQGKNFCVGANLGMILMEAQDDNIFELDFTIRTFQNSLMKIKYSSKPVVVAPFGMTLGGGAEVALHAAQIQASMETYMGLVEAGVGLIPGGGGNKELYIKHLKGLPNGVTVDYQNIASNVFETIAMAKVSTSAEEARENNFLNFTDGISVNSDHLIYDAKQAALALYENGYQAPIREKVPVTGEPGYATLLLGAEGMFISGYITEYDLKIAKKLAFVLSGGKLPYGTKVDEQYLLDLEREAFLSLVAKPKTQQRMQHMLVKGKPLRN</sequence>
<evidence type="ECO:0000256" key="2">
    <source>
        <dbReference type="ARBA" id="ARBA00009463"/>
    </source>
</evidence>
<evidence type="ECO:0000313" key="12">
    <source>
        <dbReference type="Proteomes" id="UP001172142"/>
    </source>
</evidence>
<evidence type="ECO:0000259" key="9">
    <source>
        <dbReference type="Pfam" id="PF00725"/>
    </source>
</evidence>
<comment type="caution">
    <text evidence="11">The sequence shown here is derived from an EMBL/GenBank/DDBJ whole genome shotgun (WGS) entry which is preliminary data.</text>
</comment>
<protein>
    <submittedName>
        <fullName evidence="11">3-hydroxyacyl-CoA dehydrogenase NAD-binding domain-containing protein</fullName>
    </submittedName>
</protein>
<dbReference type="Pfam" id="PF02737">
    <property type="entry name" value="3HCDH_N"/>
    <property type="match status" value="1"/>
</dbReference>
<evidence type="ECO:0000256" key="4">
    <source>
        <dbReference type="ARBA" id="ARBA00022963"/>
    </source>
</evidence>
<keyword evidence="4" id="KW-0442">Lipid degradation</keyword>
<dbReference type="SUPFAM" id="SSF48179">
    <property type="entry name" value="6-phosphogluconate dehydrogenase C-terminal domain-like"/>
    <property type="match status" value="2"/>
</dbReference>
<evidence type="ECO:0000256" key="6">
    <source>
        <dbReference type="ARBA" id="ARBA00023027"/>
    </source>
</evidence>
<keyword evidence="7" id="KW-0443">Lipid metabolism</keyword>
<evidence type="ECO:0000313" key="11">
    <source>
        <dbReference type="EMBL" id="MDN7247254.1"/>
    </source>
</evidence>
<dbReference type="PANTHER" id="PTHR48075:SF7">
    <property type="entry name" value="3-HYDROXYACYL-COA DEHYDROGENASE-RELATED"/>
    <property type="match status" value="1"/>
</dbReference>
<dbReference type="Pfam" id="PF00378">
    <property type="entry name" value="ECH_1"/>
    <property type="match status" value="1"/>
</dbReference>
<evidence type="ECO:0000259" key="10">
    <source>
        <dbReference type="Pfam" id="PF02737"/>
    </source>
</evidence>
<gene>
    <name evidence="11" type="ORF">QWY13_17375</name>
</gene>
<proteinExistence type="inferred from homology"/>
<dbReference type="Gene3D" id="1.10.1040.50">
    <property type="match status" value="1"/>
</dbReference>
<dbReference type="EMBL" id="JAUJWU010000006">
    <property type="protein sequence ID" value="MDN7247254.1"/>
    <property type="molecule type" value="Genomic_DNA"/>
</dbReference>
<dbReference type="Pfam" id="PF00725">
    <property type="entry name" value="3HCDH"/>
    <property type="match status" value="1"/>
</dbReference>
<evidence type="ECO:0000256" key="3">
    <source>
        <dbReference type="ARBA" id="ARBA00022832"/>
    </source>
</evidence>
<reference evidence="11 12" key="1">
    <citation type="submission" date="2023-07" db="EMBL/GenBank/DDBJ databases">
        <title>Novel species in genus Planococcus.</title>
        <authorList>
            <person name="Ning S."/>
        </authorList>
    </citation>
    <scope>NUCLEOTIDE SEQUENCE [LARGE SCALE GENOMIC DNA]</scope>
    <source>
        <strain evidence="11 12">N017</strain>
    </source>
</reference>
<keyword evidence="12" id="KW-1185">Reference proteome</keyword>
<accession>A0ABT8NHA4</accession>
<evidence type="ECO:0000256" key="7">
    <source>
        <dbReference type="ARBA" id="ARBA00023098"/>
    </source>
</evidence>
<dbReference type="InterPro" id="IPR008927">
    <property type="entry name" value="6-PGluconate_DH-like_C_sf"/>
</dbReference>
<dbReference type="InterPro" id="IPR029045">
    <property type="entry name" value="ClpP/crotonase-like_dom_sf"/>
</dbReference>
<dbReference type="Gene3D" id="3.90.226.10">
    <property type="entry name" value="2-enoyl-CoA Hydratase, Chain A, domain 1"/>
    <property type="match status" value="1"/>
</dbReference>
<evidence type="ECO:0000256" key="8">
    <source>
        <dbReference type="ARBA" id="ARBA00049556"/>
    </source>
</evidence>
<comment type="pathway">
    <text evidence="1">Lipid metabolism; fatty acid beta-oxidation.</text>
</comment>
<keyword evidence="5" id="KW-0560">Oxidoreductase</keyword>
<dbReference type="SUPFAM" id="SSF52096">
    <property type="entry name" value="ClpP/crotonase"/>
    <property type="match status" value="1"/>
</dbReference>
<dbReference type="CDD" id="cd06558">
    <property type="entry name" value="crotonase-like"/>
    <property type="match status" value="1"/>
</dbReference>
<name>A0ABT8NHA4_9BACL</name>
<evidence type="ECO:0000256" key="5">
    <source>
        <dbReference type="ARBA" id="ARBA00023002"/>
    </source>
</evidence>
<dbReference type="RefSeq" id="WP_301857512.1">
    <property type="nucleotide sequence ID" value="NZ_JAUJWU010000006.1"/>
</dbReference>
<dbReference type="SUPFAM" id="SSF51735">
    <property type="entry name" value="NAD(P)-binding Rossmann-fold domains"/>
    <property type="match status" value="1"/>
</dbReference>
<evidence type="ECO:0000256" key="1">
    <source>
        <dbReference type="ARBA" id="ARBA00005005"/>
    </source>
</evidence>
<comment type="catalytic activity">
    <reaction evidence="8">
        <text>a (3S)-3-hydroxyacyl-CoA + NAD(+) = a 3-oxoacyl-CoA + NADH + H(+)</text>
        <dbReference type="Rhea" id="RHEA:22432"/>
        <dbReference type="ChEBI" id="CHEBI:15378"/>
        <dbReference type="ChEBI" id="CHEBI:57318"/>
        <dbReference type="ChEBI" id="CHEBI:57540"/>
        <dbReference type="ChEBI" id="CHEBI:57945"/>
        <dbReference type="ChEBI" id="CHEBI:90726"/>
        <dbReference type="EC" id="1.1.1.35"/>
    </reaction>
</comment>
<dbReference type="Proteomes" id="UP001172142">
    <property type="component" value="Unassembled WGS sequence"/>
</dbReference>
<dbReference type="PANTHER" id="PTHR48075">
    <property type="entry name" value="3-HYDROXYACYL-COA DEHYDROGENASE FAMILY PROTEIN"/>
    <property type="match status" value="1"/>
</dbReference>
<dbReference type="InterPro" id="IPR006108">
    <property type="entry name" value="3HC_DH_C"/>
</dbReference>
<organism evidence="11 12">
    <name type="scientific">Planococcus shenhongbingii</name>
    <dbReference type="NCBI Taxonomy" id="3058398"/>
    <lineage>
        <taxon>Bacteria</taxon>
        <taxon>Bacillati</taxon>
        <taxon>Bacillota</taxon>
        <taxon>Bacilli</taxon>
        <taxon>Bacillales</taxon>
        <taxon>Caryophanaceae</taxon>
        <taxon>Planococcus</taxon>
    </lineage>
</organism>
<dbReference type="Gene3D" id="3.40.50.720">
    <property type="entry name" value="NAD(P)-binding Rossmann-like Domain"/>
    <property type="match status" value="1"/>
</dbReference>
<feature type="domain" description="3-hydroxyacyl-CoA dehydrogenase C-terminal" evidence="9">
    <location>
        <begin position="208"/>
        <end position="305"/>
    </location>
</feature>
<keyword evidence="6" id="KW-0520">NAD</keyword>
<keyword evidence="3" id="KW-0276">Fatty acid metabolism</keyword>
<dbReference type="InterPro" id="IPR036291">
    <property type="entry name" value="NAD(P)-bd_dom_sf"/>
</dbReference>
<comment type="similarity">
    <text evidence="2">Belongs to the 3-hydroxyacyl-CoA dehydrogenase family.</text>
</comment>
<dbReference type="InterPro" id="IPR001753">
    <property type="entry name" value="Enoyl-CoA_hydra/iso"/>
</dbReference>